<dbReference type="STRING" id="1447875.A0A2B7X115"/>
<protein>
    <submittedName>
        <fullName evidence="1">Uncharacterized protein</fullName>
    </submittedName>
</protein>
<dbReference type="OrthoDB" id="250175at2759"/>
<dbReference type="InterPro" id="IPR011990">
    <property type="entry name" value="TPR-like_helical_dom_sf"/>
</dbReference>
<reference evidence="1 2" key="1">
    <citation type="submission" date="2017-10" db="EMBL/GenBank/DDBJ databases">
        <title>Comparative genomics in systemic dimorphic fungi from Ajellomycetaceae.</title>
        <authorList>
            <person name="Munoz J.F."/>
            <person name="Mcewen J.G."/>
            <person name="Clay O.K."/>
            <person name="Cuomo C.A."/>
        </authorList>
    </citation>
    <scope>NUCLEOTIDE SEQUENCE [LARGE SCALE GENOMIC DNA]</scope>
    <source>
        <strain evidence="1 2">UAMH5409</strain>
    </source>
</reference>
<keyword evidence="2" id="KW-1185">Reference proteome</keyword>
<dbReference type="AlphaFoldDB" id="A0A2B7X115"/>
<accession>A0A2B7X115</accession>
<gene>
    <name evidence="1" type="ORF">AJ79_07610</name>
</gene>
<dbReference type="Proteomes" id="UP000223968">
    <property type="component" value="Unassembled WGS sequence"/>
</dbReference>
<evidence type="ECO:0000313" key="1">
    <source>
        <dbReference type="EMBL" id="PGH02497.1"/>
    </source>
</evidence>
<dbReference type="SUPFAM" id="SSF81901">
    <property type="entry name" value="HCP-like"/>
    <property type="match status" value="1"/>
</dbReference>
<name>A0A2B7X115_9EURO</name>
<evidence type="ECO:0000313" key="2">
    <source>
        <dbReference type="Proteomes" id="UP000223968"/>
    </source>
</evidence>
<organism evidence="1 2">
    <name type="scientific">Helicocarpus griseus UAMH5409</name>
    <dbReference type="NCBI Taxonomy" id="1447875"/>
    <lineage>
        <taxon>Eukaryota</taxon>
        <taxon>Fungi</taxon>
        <taxon>Dikarya</taxon>
        <taxon>Ascomycota</taxon>
        <taxon>Pezizomycotina</taxon>
        <taxon>Eurotiomycetes</taxon>
        <taxon>Eurotiomycetidae</taxon>
        <taxon>Onygenales</taxon>
        <taxon>Ajellomycetaceae</taxon>
        <taxon>Helicocarpus</taxon>
    </lineage>
</organism>
<comment type="caution">
    <text evidence="1">The sequence shown here is derived from an EMBL/GenBank/DDBJ whole genome shotgun (WGS) entry which is preliminary data.</text>
</comment>
<dbReference type="Gene3D" id="1.25.40.10">
    <property type="entry name" value="Tetratricopeptide repeat domain"/>
    <property type="match status" value="1"/>
</dbReference>
<dbReference type="EMBL" id="PDNB01000158">
    <property type="protein sequence ID" value="PGH02497.1"/>
    <property type="molecule type" value="Genomic_DNA"/>
</dbReference>
<sequence>MQEANELAERLPRSLFESAATIGVIEPAAVDITITYAQNIVRRSYYDCRLTAKDLFPPDLRSLMYLGQKATVALILCRHPDYQAYAHWYLNRLAEAKDPIALIYVLSRQINSGNLKSTVLIDHLAEVAQRQFYDAMVLYGRVLHEKYNRTDEALLLWKKAMDTAEYIPRGKSGRFYTNQFNLTISHAWEMYASVKAEQGDTKSALEAVKDGAFNLGDPEAFKILAKSVGSEGRLDEYEDYMTKAAMAADAEACHDLGSFYLELYYHGKYRGKAPSKRNGESRKDQFCKRYTINRHLRLKAMDWLDVACEGGWGPSALLMAALVREDGELDEGDGYLKVAEEDKKTAKRAKHMRPIYKDLGFQIFIDRELLDKQLAGVN</sequence>
<proteinExistence type="predicted"/>